<comment type="caution">
    <text evidence="10">The sequence shown here is derived from an EMBL/GenBank/DDBJ whole genome shotgun (WGS) entry which is preliminary data.</text>
</comment>
<dbReference type="PANTHER" id="PTHR46206">
    <property type="entry name" value="CYTOCHROME P450"/>
    <property type="match status" value="1"/>
</dbReference>
<dbReference type="SUPFAM" id="SSF48264">
    <property type="entry name" value="Cytochrome P450"/>
    <property type="match status" value="1"/>
</dbReference>
<gene>
    <name evidence="10" type="ORF">RRF57_011782</name>
</gene>
<dbReference type="GO" id="GO:0005506">
    <property type="term" value="F:iron ion binding"/>
    <property type="evidence" value="ECO:0007669"/>
    <property type="project" value="InterPro"/>
</dbReference>
<organism evidence="10 11">
    <name type="scientific">Xylaria bambusicola</name>
    <dbReference type="NCBI Taxonomy" id="326684"/>
    <lineage>
        <taxon>Eukaryota</taxon>
        <taxon>Fungi</taxon>
        <taxon>Dikarya</taxon>
        <taxon>Ascomycota</taxon>
        <taxon>Pezizomycotina</taxon>
        <taxon>Sordariomycetes</taxon>
        <taxon>Xylariomycetidae</taxon>
        <taxon>Xylariales</taxon>
        <taxon>Xylariaceae</taxon>
        <taxon>Xylaria</taxon>
    </lineage>
</organism>
<keyword evidence="11" id="KW-1185">Reference proteome</keyword>
<evidence type="ECO:0000256" key="6">
    <source>
        <dbReference type="ARBA" id="ARBA00023033"/>
    </source>
</evidence>
<feature type="transmembrane region" description="Helical" evidence="9">
    <location>
        <begin position="67"/>
        <end position="87"/>
    </location>
</feature>
<evidence type="ECO:0000313" key="10">
    <source>
        <dbReference type="EMBL" id="KAK5636070.1"/>
    </source>
</evidence>
<evidence type="ECO:0000256" key="2">
    <source>
        <dbReference type="ARBA" id="ARBA00010617"/>
    </source>
</evidence>
<proteinExistence type="inferred from homology"/>
<evidence type="ECO:0000313" key="11">
    <source>
        <dbReference type="Proteomes" id="UP001305414"/>
    </source>
</evidence>
<name>A0AAN7UNF1_9PEZI</name>
<sequence>MECQVIKRTGNPFVMRWWGMDYVFLPPKYLYDLKRAHPRDLNFFENISTHGPLPNTRLMLSRVRLSVYIRLMGGLLTFFAAKIIPLLDAESGYALSIEIGAAKNWKPFVAADLCGKIMHRTTSRILIGPELCRSDPYLKASETFMNSIFIHGFLMSMLPLRDVLHNTYDLIFTRFHRRHLYKAMEIILPVVEARFGEFQARASKNEAELPEYLDAIEWSLQFTRGNKKEHDPYWITLALLHNIWAGSAAPGGLVTQMLFQVLMEPQHLEPLRLEASRALQAGGYTDKALGNMPLMDSLIREINRVYPTGAITCARTVTNTEGFLFHDGLHLPQGTKIAVPALAIQTDAEHFNDPLTVDAFRFSRLREAANYNHGEGENNWSATRYSETNLAFGFGKHACPGRFYAVYKAKLIFSKLIQEYDWRWESPEVRPPSLSINGQFAPNRSQQIFLRQRGITDDI</sequence>
<keyword evidence="3 7" id="KW-0479">Metal-binding</keyword>
<evidence type="ECO:0000256" key="5">
    <source>
        <dbReference type="ARBA" id="ARBA00023004"/>
    </source>
</evidence>
<dbReference type="EMBL" id="JAWHQM010000062">
    <property type="protein sequence ID" value="KAK5636070.1"/>
    <property type="molecule type" value="Genomic_DNA"/>
</dbReference>
<evidence type="ECO:0000256" key="8">
    <source>
        <dbReference type="RuleBase" id="RU000461"/>
    </source>
</evidence>
<dbReference type="GO" id="GO:0016705">
    <property type="term" value="F:oxidoreductase activity, acting on paired donors, with incorporation or reduction of molecular oxygen"/>
    <property type="evidence" value="ECO:0007669"/>
    <property type="project" value="InterPro"/>
</dbReference>
<dbReference type="Pfam" id="PF00067">
    <property type="entry name" value="p450"/>
    <property type="match status" value="1"/>
</dbReference>
<dbReference type="AlphaFoldDB" id="A0AAN7UNF1"/>
<comment type="cofactor">
    <cofactor evidence="1 7">
        <name>heme</name>
        <dbReference type="ChEBI" id="CHEBI:30413"/>
    </cofactor>
</comment>
<dbReference type="Gene3D" id="1.10.630.10">
    <property type="entry name" value="Cytochrome P450"/>
    <property type="match status" value="1"/>
</dbReference>
<evidence type="ECO:0008006" key="12">
    <source>
        <dbReference type="Google" id="ProtNLM"/>
    </source>
</evidence>
<dbReference type="PRINTS" id="PR00465">
    <property type="entry name" value="EP450IV"/>
</dbReference>
<keyword evidence="9" id="KW-1133">Transmembrane helix</keyword>
<reference evidence="10 11" key="1">
    <citation type="submission" date="2023-10" db="EMBL/GenBank/DDBJ databases">
        <title>Draft genome sequence of Xylaria bambusicola isolate GMP-LS, the root and basal stem rot pathogen of sugarcane in Indonesia.</title>
        <authorList>
            <person name="Selvaraj P."/>
            <person name="Muralishankar V."/>
            <person name="Muruganantham S."/>
            <person name="Sp S."/>
            <person name="Haryani S."/>
            <person name="Lau K.J.X."/>
            <person name="Naqvi N.I."/>
        </authorList>
    </citation>
    <scope>NUCLEOTIDE SEQUENCE [LARGE SCALE GENOMIC DNA]</scope>
    <source>
        <strain evidence="10">GMP-LS</strain>
    </source>
</reference>
<evidence type="ECO:0000256" key="3">
    <source>
        <dbReference type="ARBA" id="ARBA00022723"/>
    </source>
</evidence>
<evidence type="ECO:0000256" key="7">
    <source>
        <dbReference type="PIRSR" id="PIRSR602403-1"/>
    </source>
</evidence>
<keyword evidence="9" id="KW-0472">Membrane</keyword>
<dbReference type="InterPro" id="IPR036396">
    <property type="entry name" value="Cyt_P450_sf"/>
</dbReference>
<dbReference type="CDD" id="cd11041">
    <property type="entry name" value="CYP503A1-like"/>
    <property type="match status" value="1"/>
</dbReference>
<dbReference type="InterPro" id="IPR002403">
    <property type="entry name" value="Cyt_P450_E_grp-IV"/>
</dbReference>
<dbReference type="GO" id="GO:0004497">
    <property type="term" value="F:monooxygenase activity"/>
    <property type="evidence" value="ECO:0007669"/>
    <property type="project" value="UniProtKB-KW"/>
</dbReference>
<comment type="similarity">
    <text evidence="2 8">Belongs to the cytochrome P450 family.</text>
</comment>
<evidence type="ECO:0000256" key="4">
    <source>
        <dbReference type="ARBA" id="ARBA00023002"/>
    </source>
</evidence>
<dbReference type="InterPro" id="IPR001128">
    <property type="entry name" value="Cyt_P450"/>
</dbReference>
<evidence type="ECO:0000256" key="1">
    <source>
        <dbReference type="ARBA" id="ARBA00001971"/>
    </source>
</evidence>
<keyword evidence="9" id="KW-0812">Transmembrane</keyword>
<dbReference type="GO" id="GO:0020037">
    <property type="term" value="F:heme binding"/>
    <property type="evidence" value="ECO:0007669"/>
    <property type="project" value="InterPro"/>
</dbReference>
<keyword evidence="6 8" id="KW-0503">Monooxygenase</keyword>
<feature type="binding site" description="axial binding residue" evidence="7">
    <location>
        <position position="399"/>
    </location>
    <ligand>
        <name>heme</name>
        <dbReference type="ChEBI" id="CHEBI:30413"/>
    </ligand>
    <ligandPart>
        <name>Fe</name>
        <dbReference type="ChEBI" id="CHEBI:18248"/>
    </ligandPart>
</feature>
<evidence type="ECO:0000256" key="9">
    <source>
        <dbReference type="SAM" id="Phobius"/>
    </source>
</evidence>
<dbReference type="Proteomes" id="UP001305414">
    <property type="component" value="Unassembled WGS sequence"/>
</dbReference>
<accession>A0AAN7UNF1</accession>
<dbReference type="InterPro" id="IPR017972">
    <property type="entry name" value="Cyt_P450_CS"/>
</dbReference>
<keyword evidence="7 8" id="KW-0349">Heme</keyword>
<protein>
    <recommendedName>
        <fullName evidence="12">Cytochrome P450</fullName>
    </recommendedName>
</protein>
<keyword evidence="4 8" id="KW-0560">Oxidoreductase</keyword>
<dbReference type="PROSITE" id="PS00086">
    <property type="entry name" value="CYTOCHROME_P450"/>
    <property type="match status" value="1"/>
</dbReference>
<keyword evidence="5 7" id="KW-0408">Iron</keyword>